<dbReference type="Gene3D" id="3.30.390.100">
    <property type="match status" value="1"/>
</dbReference>
<comment type="caution">
    <text evidence="3">The sequence shown here is derived from an EMBL/GenBank/DDBJ whole genome shotgun (WGS) entry which is preliminary data.</text>
</comment>
<gene>
    <name evidence="3" type="ORF">QNJ86_09320</name>
</gene>
<sequence length="292" mass="32182">MGCPKKDCCTHNPENDVIAFPGTDGHDTPWKFYNHLIGHIPEDLIVRDFCLGTHWSYVEADCGMGISYTCKGGARRRYTLDLRGLPLRTVAELAKSWCFEEATLGVAALNAYYAQPALLDPLGATYDEPVELPDGTLRKMDAFELMRPRVEAAGRERGEGGTHVTVVGHFPHVDRIQEYAQLTVLERNCTQPLDTPDPACEYVLPSTDFAFITGVTIINKTAPRLLDLTKQATTVFVGPSVVMSPFLFDWGVEMLAGSIVADPEKARFAVKNGAGQFFGEALQMTCINRPSH</sequence>
<dbReference type="Pfam" id="PF04016">
    <property type="entry name" value="DUF364"/>
    <property type="match status" value="1"/>
</dbReference>
<dbReference type="InterPro" id="IPR025251">
    <property type="entry name" value="DUF4213"/>
</dbReference>
<feature type="domain" description="DUF4213" evidence="2">
    <location>
        <begin position="33"/>
        <end position="113"/>
    </location>
</feature>
<dbReference type="RefSeq" id="WP_283832339.1">
    <property type="nucleotide sequence ID" value="NZ_JASJEU010000018.1"/>
</dbReference>
<dbReference type="Pfam" id="PF13938">
    <property type="entry name" value="DUF4213"/>
    <property type="match status" value="1"/>
</dbReference>
<evidence type="ECO:0000313" key="3">
    <source>
        <dbReference type="EMBL" id="MDJ1650998.1"/>
    </source>
</evidence>
<dbReference type="InterPro" id="IPR007161">
    <property type="entry name" value="DUF364"/>
</dbReference>
<name>A0ABT7DN86_9ACTN</name>
<protein>
    <submittedName>
        <fullName evidence="3">DUF364 domain-containing protein</fullName>
    </submittedName>
</protein>
<evidence type="ECO:0000313" key="4">
    <source>
        <dbReference type="Proteomes" id="UP001232750"/>
    </source>
</evidence>
<keyword evidence="4" id="KW-1185">Reference proteome</keyword>
<dbReference type="EMBL" id="JASJEU010000018">
    <property type="protein sequence ID" value="MDJ1650998.1"/>
    <property type="molecule type" value="Genomic_DNA"/>
</dbReference>
<evidence type="ECO:0000259" key="2">
    <source>
        <dbReference type="Pfam" id="PF13938"/>
    </source>
</evidence>
<organism evidence="3 4">
    <name type="scientific">Gordonibacter faecis</name>
    <dbReference type="NCBI Taxonomy" id="3047475"/>
    <lineage>
        <taxon>Bacteria</taxon>
        <taxon>Bacillati</taxon>
        <taxon>Actinomycetota</taxon>
        <taxon>Coriobacteriia</taxon>
        <taxon>Eggerthellales</taxon>
        <taxon>Eggerthellaceae</taxon>
        <taxon>Gordonibacter</taxon>
    </lineage>
</organism>
<dbReference type="Gene3D" id="3.40.50.11590">
    <property type="match status" value="1"/>
</dbReference>
<accession>A0ABT7DN86</accession>
<reference evidence="3 4" key="1">
    <citation type="submission" date="2023-05" db="EMBL/GenBank/DDBJ databases">
        <title>Gordonibacter KGMB12511T sp. nov., isolated from faeces of healthy Korean.</title>
        <authorList>
            <person name="Kim H.S."/>
            <person name="Kim J.-S."/>
            <person name="Suh M.K."/>
            <person name="Eom M.K."/>
            <person name="Do H.E."/>
            <person name="Lee J.-S."/>
        </authorList>
    </citation>
    <scope>NUCLEOTIDE SEQUENCE [LARGE SCALE GENOMIC DNA]</scope>
    <source>
        <strain evidence="3 4">KGMB12511</strain>
    </source>
</reference>
<feature type="domain" description="Putative heavy-metal chelation" evidence="1">
    <location>
        <begin position="160"/>
        <end position="275"/>
    </location>
</feature>
<evidence type="ECO:0000259" key="1">
    <source>
        <dbReference type="Pfam" id="PF04016"/>
    </source>
</evidence>
<proteinExistence type="predicted"/>
<dbReference type="Proteomes" id="UP001232750">
    <property type="component" value="Unassembled WGS sequence"/>
</dbReference>
<dbReference type="SUPFAM" id="SSF159713">
    <property type="entry name" value="Dhaf3308-like"/>
    <property type="match status" value="1"/>
</dbReference>